<feature type="domain" description="AGC-kinase C-terminal" evidence="9">
    <location>
        <begin position="363"/>
        <end position="415"/>
    </location>
</feature>
<evidence type="ECO:0000259" key="8">
    <source>
        <dbReference type="PROSITE" id="PS50011"/>
    </source>
</evidence>
<evidence type="ECO:0000313" key="10">
    <source>
        <dbReference type="EMBL" id="JAA75636.1"/>
    </source>
</evidence>
<evidence type="ECO:0000256" key="2">
    <source>
        <dbReference type="ARBA" id="ARBA00022679"/>
    </source>
</evidence>
<evidence type="ECO:0000256" key="4">
    <source>
        <dbReference type="ARBA" id="ARBA00022777"/>
    </source>
</evidence>
<reference evidence="11" key="3">
    <citation type="submission" date="2015-05" db="UniProtKB">
        <authorList>
            <consortium name="EnsemblMetazoa"/>
        </authorList>
    </citation>
    <scope>IDENTIFICATION</scope>
</reference>
<dbReference type="GO" id="GO:0007476">
    <property type="term" value="P:imaginal disc-derived wing morphogenesis"/>
    <property type="evidence" value="ECO:0007669"/>
    <property type="project" value="UniProtKB-ARBA"/>
</dbReference>
<keyword evidence="4 10" id="KW-0418">Kinase</keyword>
<dbReference type="GO" id="GO:0005829">
    <property type="term" value="C:cytosol"/>
    <property type="evidence" value="ECO:0007669"/>
    <property type="project" value="TreeGrafter"/>
</dbReference>
<dbReference type="Gene3D" id="1.10.510.10">
    <property type="entry name" value="Transferase(Phosphotransferase) domain 1"/>
    <property type="match status" value="1"/>
</dbReference>
<dbReference type="InterPro" id="IPR017441">
    <property type="entry name" value="Protein_kinase_ATP_BS"/>
</dbReference>
<evidence type="ECO:0000256" key="7">
    <source>
        <dbReference type="SAM" id="MobiDB-lite"/>
    </source>
</evidence>
<dbReference type="PROSITE" id="PS51285">
    <property type="entry name" value="AGC_KINASE_CTER"/>
    <property type="match status" value="1"/>
</dbReference>
<evidence type="ECO:0000256" key="3">
    <source>
        <dbReference type="ARBA" id="ARBA00022741"/>
    </source>
</evidence>
<dbReference type="GO" id="GO:0005634">
    <property type="term" value="C:nucleus"/>
    <property type="evidence" value="ECO:0007669"/>
    <property type="project" value="TreeGrafter"/>
</dbReference>
<dbReference type="GO" id="GO:0004691">
    <property type="term" value="F:cAMP-dependent protein kinase activity"/>
    <property type="evidence" value="ECO:0007669"/>
    <property type="project" value="TreeGrafter"/>
</dbReference>
<keyword evidence="12" id="KW-1185">Reference proteome</keyword>
<evidence type="ECO:0000256" key="5">
    <source>
        <dbReference type="ARBA" id="ARBA00022840"/>
    </source>
</evidence>
<dbReference type="InterPro" id="IPR000961">
    <property type="entry name" value="AGC-kinase_C"/>
</dbReference>
<dbReference type="PROSITE" id="PS50011">
    <property type="entry name" value="PROTEIN_KINASE_DOM"/>
    <property type="match status" value="1"/>
</dbReference>
<evidence type="ECO:0000256" key="1">
    <source>
        <dbReference type="ARBA" id="ARBA00022527"/>
    </source>
</evidence>
<dbReference type="EnsemblMetazoa" id="RPRC007336-RA">
    <property type="protein sequence ID" value="RPRC007336-PA"/>
    <property type="gene ID" value="RPRC007336"/>
</dbReference>
<keyword evidence="1" id="KW-0723">Serine/threonine-protein kinase</keyword>
<feature type="domain" description="Protein kinase" evidence="8">
    <location>
        <begin position="108"/>
        <end position="362"/>
    </location>
</feature>
<dbReference type="SMART" id="SM00220">
    <property type="entry name" value="S_TKc"/>
    <property type="match status" value="1"/>
</dbReference>
<feature type="binding site" evidence="6">
    <location>
        <position position="137"/>
    </location>
    <ligand>
        <name>ATP</name>
        <dbReference type="ChEBI" id="CHEBI:30616"/>
    </ligand>
</feature>
<evidence type="ECO:0000259" key="9">
    <source>
        <dbReference type="PROSITE" id="PS51285"/>
    </source>
</evidence>
<dbReference type="GO" id="GO:0005952">
    <property type="term" value="C:cAMP-dependent protein kinase complex"/>
    <property type="evidence" value="ECO:0007669"/>
    <property type="project" value="TreeGrafter"/>
</dbReference>
<dbReference type="AlphaFoldDB" id="R4FM40"/>
<accession>R4FM40</accession>
<dbReference type="Gene3D" id="3.30.200.20">
    <property type="entry name" value="Phosphorylase Kinase, domain 1"/>
    <property type="match status" value="1"/>
</dbReference>
<dbReference type="PANTHER" id="PTHR24353">
    <property type="entry name" value="CYCLIC NUCLEOTIDE-DEPENDENT PROTEIN KINASE"/>
    <property type="match status" value="1"/>
</dbReference>
<dbReference type="PANTHER" id="PTHR24353:SF152">
    <property type="entry name" value="UT01108P-RELATED"/>
    <property type="match status" value="1"/>
</dbReference>
<dbReference type="InterPro" id="IPR000719">
    <property type="entry name" value="Prot_kinase_dom"/>
</dbReference>
<name>R4FM40_RHOPR</name>
<evidence type="ECO:0000256" key="6">
    <source>
        <dbReference type="PROSITE-ProRule" id="PRU10141"/>
    </source>
</evidence>
<dbReference type="VEuPathDB" id="VectorBase:RPRC007336"/>
<dbReference type="STRING" id="13249.R4FM40"/>
<dbReference type="Pfam" id="PF00069">
    <property type="entry name" value="Pkinase"/>
    <property type="match status" value="1"/>
</dbReference>
<dbReference type="SMART" id="SM00133">
    <property type="entry name" value="S_TK_X"/>
    <property type="match status" value="1"/>
</dbReference>
<reference evidence="12" key="2">
    <citation type="submission" date="2015-04" db="EMBL/GenBank/DDBJ databases">
        <authorList>
            <person name="Wilson R.K."/>
            <person name="Warren W."/>
            <person name="Dotson E."/>
            <person name="Oliveira P.L."/>
        </authorList>
    </citation>
    <scope>NUCLEOTIDE SEQUENCE</scope>
</reference>
<reference evidence="10" key="1">
    <citation type="submission" date="2013-04" db="EMBL/GenBank/DDBJ databases">
        <title>An insight into the transcriptome of the digestive tract of the blood sucking bug, Rhodnius prolixus.</title>
        <authorList>
            <person name="Ribeiro J.M.C."/>
            <person name="Genta F.A."/>
            <person name="Sorgine M.H.F."/>
            <person name="Paiva-Silva G.O."/>
            <person name="Majerowicz D."/>
            <person name="Medeiros M."/>
            <person name="Koerich L."/>
            <person name="Terra W.R."/>
            <person name="Ferreira C."/>
            <person name="Pimentel A.C."/>
            <person name="Bisch P.M."/>
            <person name="Diniz M.M.P."/>
            <person name="Nascimento R."/>
            <person name="Salmon D."/>
            <person name="Silber A.M."/>
            <person name="Alves M."/>
            <person name="Oliveira M.F."/>
            <person name="Gondim K.C."/>
            <person name="Silva Neto M.A.C."/>
            <person name="Atella G.C."/>
            <person name="Araujo H."/>
            <person name="Dias F.S."/>
            <person name="Polycarpo C.R."/>
            <person name="Fampa P."/>
            <person name="Melo A.C."/>
            <person name="Tanaka A.S."/>
            <person name="Balczun C."/>
            <person name="Oliveira J.H.M."/>
            <person name="Goncalves R."/>
            <person name="Lazoski C."/>
            <person name="Pereira M.A."/>
            <person name="Rivera-Pomar R."/>
            <person name="Diambra L."/>
            <person name="Schaub G.A."/>
            <person name="Garcia E.S."/>
            <person name="Azambuja P."/>
            <person name="Braz G.R.C."/>
            <person name="Oliveira P.L."/>
        </authorList>
    </citation>
    <scope>NUCLEOTIDE SEQUENCE</scope>
</reference>
<dbReference type="InParanoid" id="R4FM40"/>
<dbReference type="EMBL" id="GAHY01001874">
    <property type="protein sequence ID" value="JAA75636.1"/>
    <property type="molecule type" value="mRNA"/>
</dbReference>
<dbReference type="GO" id="GO:0005524">
    <property type="term" value="F:ATP binding"/>
    <property type="evidence" value="ECO:0007669"/>
    <property type="project" value="UniProtKB-UniRule"/>
</dbReference>
<dbReference type="SUPFAM" id="SSF56112">
    <property type="entry name" value="Protein kinase-like (PK-like)"/>
    <property type="match status" value="1"/>
</dbReference>
<feature type="region of interest" description="Disordered" evidence="7">
    <location>
        <begin position="1"/>
        <end position="32"/>
    </location>
</feature>
<dbReference type="HOGENOM" id="CLU_000288_63_5_1"/>
<keyword evidence="5 6" id="KW-0067">ATP-binding</keyword>
<dbReference type="PROSITE" id="PS00107">
    <property type="entry name" value="PROTEIN_KINASE_ATP"/>
    <property type="match status" value="1"/>
</dbReference>
<sequence>MEKTTSAVQDSDDDFSDKTPASVDDSKEKKSLTQTDKGIFDDWLKTNVPQRKFKTEKKNKYSDELLKDILNTDGKEVKTWRDYLDKAKAAFEKRMLNTQMPLIKKTEFDFMKTIGTGAFSKVLLVRHIETKTFYAAKLLTKSVLVRDRHVQHARNEKLILQSIRFVFTIHMEFFFQDNVYLFFIMTLVPGGELFSYLTKVNRLKEEHARFYAAQIVLAFEYLHYLGLIFRDLKPENILIDANGYLKLADFGFCKAIELRTYTFCGTAEYLAPEMLSCRGYGKSVDWWTFGVFLYELTAGYTPFYSKLQAKTYDNISRCKYKIPYHFSSDLRDLIRSILLLDLTRRFGNLKNGVDDIKDHKFFSSMPWTMLLNREVKAPYIPVITRPDDTSHFERFVEKPQQTSAVDLYKKEFADF</sequence>
<dbReference type="eggNOG" id="KOG0616">
    <property type="taxonomic scope" value="Eukaryota"/>
</dbReference>
<dbReference type="Proteomes" id="UP000015103">
    <property type="component" value="Unassembled WGS sequence"/>
</dbReference>
<protein>
    <submittedName>
        <fullName evidence="10 11">Putative camp-dependent protein kinase catalytic subunit</fullName>
    </submittedName>
</protein>
<dbReference type="InterPro" id="IPR011009">
    <property type="entry name" value="Kinase-like_dom_sf"/>
</dbReference>
<dbReference type="OMA" id="LMIQNRS"/>
<evidence type="ECO:0000313" key="11">
    <source>
        <dbReference type="EnsemblMetazoa" id="RPRC007336-PA"/>
    </source>
</evidence>
<keyword evidence="3 6" id="KW-0547">Nucleotide-binding</keyword>
<dbReference type="EMBL" id="ACPB03017160">
    <property type="status" value="NOT_ANNOTATED_CDS"/>
    <property type="molecule type" value="Genomic_DNA"/>
</dbReference>
<proteinExistence type="evidence at transcript level"/>
<evidence type="ECO:0000313" key="12">
    <source>
        <dbReference type="Proteomes" id="UP000015103"/>
    </source>
</evidence>
<keyword evidence="2" id="KW-0808">Transferase</keyword>
<organism evidence="10">
    <name type="scientific">Rhodnius prolixus</name>
    <name type="common">Triatomid bug</name>
    <dbReference type="NCBI Taxonomy" id="13249"/>
    <lineage>
        <taxon>Eukaryota</taxon>
        <taxon>Metazoa</taxon>
        <taxon>Ecdysozoa</taxon>
        <taxon>Arthropoda</taxon>
        <taxon>Hexapoda</taxon>
        <taxon>Insecta</taxon>
        <taxon>Pterygota</taxon>
        <taxon>Neoptera</taxon>
        <taxon>Paraneoptera</taxon>
        <taxon>Hemiptera</taxon>
        <taxon>Heteroptera</taxon>
        <taxon>Panheteroptera</taxon>
        <taxon>Cimicomorpha</taxon>
        <taxon>Reduviidae</taxon>
        <taxon>Triatominae</taxon>
        <taxon>Rhodnius</taxon>
    </lineage>
</organism>
<dbReference type="FunFam" id="1.10.510.10:FF:000005">
    <property type="entry name" value="cAMP-dependent protein kinase catalytic subunit alpha"/>
    <property type="match status" value="1"/>
</dbReference>